<organism evidence="2 3">
    <name type="scientific">Clunio marinus</name>
    <dbReference type="NCBI Taxonomy" id="568069"/>
    <lineage>
        <taxon>Eukaryota</taxon>
        <taxon>Metazoa</taxon>
        <taxon>Ecdysozoa</taxon>
        <taxon>Arthropoda</taxon>
        <taxon>Hexapoda</taxon>
        <taxon>Insecta</taxon>
        <taxon>Pterygota</taxon>
        <taxon>Neoptera</taxon>
        <taxon>Endopterygota</taxon>
        <taxon>Diptera</taxon>
        <taxon>Nematocera</taxon>
        <taxon>Chironomoidea</taxon>
        <taxon>Chironomidae</taxon>
        <taxon>Clunio</taxon>
    </lineage>
</organism>
<feature type="transmembrane region" description="Helical" evidence="1">
    <location>
        <begin position="30"/>
        <end position="49"/>
    </location>
</feature>
<evidence type="ECO:0000313" key="2">
    <source>
        <dbReference type="EMBL" id="CRL07524.1"/>
    </source>
</evidence>
<dbReference type="AlphaFoldDB" id="A0A1J1J6W2"/>
<evidence type="ECO:0000313" key="3">
    <source>
        <dbReference type="Proteomes" id="UP000183832"/>
    </source>
</evidence>
<reference evidence="2 3" key="1">
    <citation type="submission" date="2015-04" db="EMBL/GenBank/DDBJ databases">
        <authorList>
            <person name="Syromyatnikov M.Y."/>
            <person name="Popov V.N."/>
        </authorList>
    </citation>
    <scope>NUCLEOTIDE SEQUENCE [LARGE SCALE GENOMIC DNA]</scope>
</reference>
<name>A0A1J1J6W2_9DIPT</name>
<keyword evidence="1" id="KW-0812">Transmembrane</keyword>
<accession>A0A1J1J6W2</accession>
<evidence type="ECO:0000256" key="1">
    <source>
        <dbReference type="SAM" id="Phobius"/>
    </source>
</evidence>
<keyword evidence="1" id="KW-0472">Membrane</keyword>
<protein>
    <submittedName>
        <fullName evidence="2">CLUMA_CG020489, isoform A</fullName>
    </submittedName>
</protein>
<dbReference type="Proteomes" id="UP000183832">
    <property type="component" value="Unassembled WGS sequence"/>
</dbReference>
<keyword evidence="1" id="KW-1133">Transmembrane helix</keyword>
<sequence>MKRFWSQISSLLLSFDINQSLQTIMSMYVYILLFFLLKFSFISLNGFFLQNSFFILQSEDFFSCLI</sequence>
<gene>
    <name evidence="2" type="ORF">CLUMA_CG020489</name>
</gene>
<proteinExistence type="predicted"/>
<keyword evidence="3" id="KW-1185">Reference proteome</keyword>
<dbReference type="EMBL" id="CVRI01000072">
    <property type="protein sequence ID" value="CRL07524.1"/>
    <property type="molecule type" value="Genomic_DNA"/>
</dbReference>